<proteinExistence type="predicted"/>
<name>A0A3B8DJ39_9CAUD</name>
<reference evidence="2" key="1">
    <citation type="submission" date="2018-09" db="EMBL/GenBank/DDBJ databases">
        <title>Complete genome of Proteus mirabilis phage Stubb.</title>
        <authorList>
            <person name="Bourgeois T.A."/>
            <person name="Lessor L."/>
            <person name="O'Leary C.J."/>
            <person name="Liu M."/>
        </authorList>
    </citation>
    <scope>NUCLEOTIDE SEQUENCE [LARGE SCALE GENOMIC DNA]</scope>
</reference>
<dbReference type="Proteomes" id="UP000269143">
    <property type="component" value="Segment"/>
</dbReference>
<protein>
    <submittedName>
        <fullName evidence="1">Uncharacterized protein</fullName>
    </submittedName>
</protein>
<dbReference type="EMBL" id="MH830339">
    <property type="protein sequence ID" value="AYJ73223.1"/>
    <property type="molecule type" value="Genomic_DNA"/>
</dbReference>
<evidence type="ECO:0000313" key="1">
    <source>
        <dbReference type="EMBL" id="AYJ73223.1"/>
    </source>
</evidence>
<keyword evidence="2" id="KW-1185">Reference proteome</keyword>
<gene>
    <name evidence="1" type="ORF">CPT_Stubb_107</name>
</gene>
<organism evidence="1 2">
    <name type="scientific">Proteus phage Stubb</name>
    <dbReference type="NCBI Taxonomy" id="2315597"/>
    <lineage>
        <taxon>Viruses</taxon>
        <taxon>Duplodnaviria</taxon>
        <taxon>Heunggongvirae</taxon>
        <taxon>Uroviricota</taxon>
        <taxon>Caudoviricetes</taxon>
        <taxon>Demerecviridae</taxon>
        <taxon>Novosibvirus</taxon>
        <taxon>Novosibvirus stubb</taxon>
    </lineage>
</organism>
<sequence>MEELTKQEIEQVMADMSVEEQAHFTQHLQNLKALKRRTDRAMLGSKHPKERRTVTITQVSDRFSGLTKIYKFLARAVPSIDTSNATMLRVAESYGL</sequence>
<evidence type="ECO:0000313" key="2">
    <source>
        <dbReference type="Proteomes" id="UP000269143"/>
    </source>
</evidence>
<accession>A0A3B8DJ39</accession>